<name>A0A397W5I1_9GLOM</name>
<organism evidence="2 3">
    <name type="scientific">Gigaspora rosea</name>
    <dbReference type="NCBI Taxonomy" id="44941"/>
    <lineage>
        <taxon>Eukaryota</taxon>
        <taxon>Fungi</taxon>
        <taxon>Fungi incertae sedis</taxon>
        <taxon>Mucoromycota</taxon>
        <taxon>Glomeromycotina</taxon>
        <taxon>Glomeromycetes</taxon>
        <taxon>Diversisporales</taxon>
        <taxon>Gigasporaceae</taxon>
        <taxon>Gigaspora</taxon>
    </lineage>
</organism>
<feature type="region of interest" description="Disordered" evidence="1">
    <location>
        <begin position="63"/>
        <end position="97"/>
    </location>
</feature>
<keyword evidence="3" id="KW-1185">Reference proteome</keyword>
<dbReference type="AlphaFoldDB" id="A0A397W5I1"/>
<evidence type="ECO:0000313" key="2">
    <source>
        <dbReference type="EMBL" id="RIB29985.1"/>
    </source>
</evidence>
<sequence length="138" mass="16077">MKFWKSREKKKSIRLGLRSTIRRENDLPKRRDSICSGGKKYEENLDDTCRLWLLRVKNHMNSKEVKRIKDAQSNCAMDRNSNENPKPKSSGKDDRKLVKSCCNMANKSTQEENSSDSTELMLQMGDDVGRIFLYANRD</sequence>
<accession>A0A397W5I1</accession>
<protein>
    <submittedName>
        <fullName evidence="2">Uncharacterized protein</fullName>
    </submittedName>
</protein>
<dbReference type="EMBL" id="QKWP01000025">
    <property type="protein sequence ID" value="RIB29985.1"/>
    <property type="molecule type" value="Genomic_DNA"/>
</dbReference>
<gene>
    <name evidence="2" type="ORF">C2G38_2289060</name>
</gene>
<comment type="caution">
    <text evidence="2">The sequence shown here is derived from an EMBL/GenBank/DDBJ whole genome shotgun (WGS) entry which is preliminary data.</text>
</comment>
<reference evidence="2 3" key="1">
    <citation type="submission" date="2018-06" db="EMBL/GenBank/DDBJ databases">
        <title>Comparative genomics reveals the genomic features of Rhizophagus irregularis, R. cerebriforme, R. diaphanum and Gigaspora rosea, and their symbiotic lifestyle signature.</title>
        <authorList>
            <person name="Morin E."/>
            <person name="San Clemente H."/>
            <person name="Chen E.C.H."/>
            <person name="De La Providencia I."/>
            <person name="Hainaut M."/>
            <person name="Kuo A."/>
            <person name="Kohler A."/>
            <person name="Murat C."/>
            <person name="Tang N."/>
            <person name="Roy S."/>
            <person name="Loubradou J."/>
            <person name="Henrissat B."/>
            <person name="Grigoriev I.V."/>
            <person name="Corradi N."/>
            <person name="Roux C."/>
            <person name="Martin F.M."/>
        </authorList>
    </citation>
    <scope>NUCLEOTIDE SEQUENCE [LARGE SCALE GENOMIC DNA]</scope>
    <source>
        <strain evidence="2 3">DAOM 194757</strain>
    </source>
</reference>
<evidence type="ECO:0000256" key="1">
    <source>
        <dbReference type="SAM" id="MobiDB-lite"/>
    </source>
</evidence>
<evidence type="ECO:0000313" key="3">
    <source>
        <dbReference type="Proteomes" id="UP000266673"/>
    </source>
</evidence>
<proteinExistence type="predicted"/>
<dbReference type="Proteomes" id="UP000266673">
    <property type="component" value="Unassembled WGS sequence"/>
</dbReference>